<dbReference type="NCBIfam" id="NF001236">
    <property type="entry name" value="PRK00203.1"/>
    <property type="match status" value="1"/>
</dbReference>
<comment type="cofactor">
    <cofactor evidence="11">
        <name>Mg(2+)</name>
        <dbReference type="ChEBI" id="CHEBI:18420"/>
    </cofactor>
    <text evidence="11">Binds 1 Mg(2+) ion per subunit. May bind a second metal ion at a regulatory site, or after substrate binding.</text>
</comment>
<evidence type="ECO:0000313" key="14">
    <source>
        <dbReference type="Proteomes" id="UP001157946"/>
    </source>
</evidence>
<dbReference type="PANTHER" id="PTHR10642">
    <property type="entry name" value="RIBONUCLEASE H1"/>
    <property type="match status" value="1"/>
</dbReference>
<comment type="subcellular location">
    <subcellularLocation>
        <location evidence="11">Cytoplasm</location>
    </subcellularLocation>
</comment>
<evidence type="ECO:0000256" key="4">
    <source>
        <dbReference type="ARBA" id="ARBA00011245"/>
    </source>
</evidence>
<evidence type="ECO:0000256" key="10">
    <source>
        <dbReference type="ARBA" id="ARBA00022842"/>
    </source>
</evidence>
<dbReference type="GO" id="GO:0004523">
    <property type="term" value="F:RNA-DNA hybrid ribonuclease activity"/>
    <property type="evidence" value="ECO:0007669"/>
    <property type="project" value="UniProtKB-UniRule"/>
</dbReference>
<dbReference type="Pfam" id="PF00075">
    <property type="entry name" value="RNase_H"/>
    <property type="match status" value="1"/>
</dbReference>
<keyword evidence="10 11" id="KW-0460">Magnesium</keyword>
<evidence type="ECO:0000259" key="12">
    <source>
        <dbReference type="PROSITE" id="PS50879"/>
    </source>
</evidence>
<dbReference type="SUPFAM" id="SSF53098">
    <property type="entry name" value="Ribonuclease H-like"/>
    <property type="match status" value="1"/>
</dbReference>
<dbReference type="InterPro" id="IPR036397">
    <property type="entry name" value="RNaseH_sf"/>
</dbReference>
<evidence type="ECO:0000256" key="5">
    <source>
        <dbReference type="ARBA" id="ARBA00012180"/>
    </source>
</evidence>
<dbReference type="Gene3D" id="3.30.420.10">
    <property type="entry name" value="Ribonuclease H-like superfamily/Ribonuclease H"/>
    <property type="match status" value="1"/>
</dbReference>
<keyword evidence="8 11" id="KW-0255">Endonuclease</keyword>
<dbReference type="PANTHER" id="PTHR10642:SF26">
    <property type="entry name" value="RIBONUCLEASE H1"/>
    <property type="match status" value="1"/>
</dbReference>
<protein>
    <recommendedName>
        <fullName evidence="5 11">Ribonuclease H</fullName>
        <shortName evidence="11">RNase H</shortName>
        <ecNumber evidence="5 11">3.1.26.4</ecNumber>
    </recommendedName>
</protein>
<feature type="binding site" evidence="11">
    <location>
        <position position="47"/>
    </location>
    <ligand>
        <name>Mg(2+)</name>
        <dbReference type="ChEBI" id="CHEBI:18420"/>
        <label>1</label>
    </ligand>
</feature>
<feature type="binding site" evidence="11">
    <location>
        <position position="9"/>
    </location>
    <ligand>
        <name>Mg(2+)</name>
        <dbReference type="ChEBI" id="CHEBI:18420"/>
        <label>2</label>
    </ligand>
</feature>
<comment type="similarity">
    <text evidence="3 11">Belongs to the RNase H family.</text>
</comment>
<comment type="function">
    <text evidence="2 11">Endonuclease that specifically degrades the RNA of RNA-DNA hybrids.</text>
</comment>
<dbReference type="InterPro" id="IPR012337">
    <property type="entry name" value="RNaseH-like_sf"/>
</dbReference>
<keyword evidence="14" id="KW-1185">Reference proteome</keyword>
<dbReference type="EMBL" id="FXTU01000001">
    <property type="protein sequence ID" value="SMP01368.1"/>
    <property type="molecule type" value="Genomic_DNA"/>
</dbReference>
<reference evidence="13" key="1">
    <citation type="submission" date="2017-05" db="EMBL/GenBank/DDBJ databases">
        <authorList>
            <person name="Varghese N."/>
            <person name="Submissions S."/>
        </authorList>
    </citation>
    <scope>NUCLEOTIDE SEQUENCE</scope>
    <source>
        <strain evidence="13">DSM 45262</strain>
    </source>
</reference>
<evidence type="ECO:0000256" key="6">
    <source>
        <dbReference type="ARBA" id="ARBA00022722"/>
    </source>
</evidence>
<accession>A0AA46ACY4</accession>
<evidence type="ECO:0000256" key="2">
    <source>
        <dbReference type="ARBA" id="ARBA00004065"/>
    </source>
</evidence>
<organism evidence="13 14">
    <name type="scientific">Laceyella tengchongensis</name>
    <dbReference type="NCBI Taxonomy" id="574699"/>
    <lineage>
        <taxon>Bacteria</taxon>
        <taxon>Bacillati</taxon>
        <taxon>Bacillota</taxon>
        <taxon>Bacilli</taxon>
        <taxon>Bacillales</taxon>
        <taxon>Thermoactinomycetaceae</taxon>
        <taxon>Laceyella</taxon>
    </lineage>
</organism>
<evidence type="ECO:0000313" key="13">
    <source>
        <dbReference type="EMBL" id="SMP01368.1"/>
    </source>
</evidence>
<dbReference type="AlphaFoldDB" id="A0AA46ACY4"/>
<evidence type="ECO:0000256" key="11">
    <source>
        <dbReference type="HAMAP-Rule" id="MF_00042"/>
    </source>
</evidence>
<keyword evidence="11" id="KW-0963">Cytoplasm</keyword>
<dbReference type="RefSeq" id="WP_022737879.1">
    <property type="nucleotide sequence ID" value="NZ_FXTU01000001.1"/>
</dbReference>
<dbReference type="GO" id="GO:0000287">
    <property type="term" value="F:magnesium ion binding"/>
    <property type="evidence" value="ECO:0007669"/>
    <property type="project" value="UniProtKB-UniRule"/>
</dbReference>
<proteinExistence type="inferred from homology"/>
<dbReference type="PROSITE" id="PS50879">
    <property type="entry name" value="RNASE_H_1"/>
    <property type="match status" value="1"/>
</dbReference>
<dbReference type="InterPro" id="IPR002156">
    <property type="entry name" value="RNaseH_domain"/>
</dbReference>
<dbReference type="InterPro" id="IPR022892">
    <property type="entry name" value="RNaseHI"/>
</dbReference>
<dbReference type="EC" id="3.1.26.4" evidence="5 11"/>
<dbReference type="CDD" id="cd09278">
    <property type="entry name" value="RNase_HI_prokaryote_like"/>
    <property type="match status" value="1"/>
</dbReference>
<feature type="binding site" evidence="11">
    <location>
        <position position="69"/>
    </location>
    <ligand>
        <name>Mg(2+)</name>
        <dbReference type="ChEBI" id="CHEBI:18420"/>
        <label>1</label>
    </ligand>
</feature>
<comment type="caution">
    <text evidence="13">The sequence shown here is derived from an EMBL/GenBank/DDBJ whole genome shotgun (WGS) entry which is preliminary data.</text>
</comment>
<feature type="binding site" evidence="11">
    <location>
        <position position="9"/>
    </location>
    <ligand>
        <name>Mg(2+)</name>
        <dbReference type="ChEBI" id="CHEBI:18420"/>
        <label>1</label>
    </ligand>
</feature>
<name>A0AA46ACY4_9BACL</name>
<keyword evidence="9 11" id="KW-0378">Hydrolase</keyword>
<keyword evidence="6 11" id="KW-0540">Nuclease</keyword>
<gene>
    <name evidence="11" type="primary">rnhA</name>
    <name evidence="13" type="ORF">SAMN06265361_101238</name>
</gene>
<dbReference type="InterPro" id="IPR050092">
    <property type="entry name" value="RNase_H"/>
</dbReference>
<keyword evidence="7 11" id="KW-0479">Metal-binding</keyword>
<feature type="binding site" evidence="11">
    <location>
        <position position="134"/>
    </location>
    <ligand>
        <name>Mg(2+)</name>
        <dbReference type="ChEBI" id="CHEBI:18420"/>
        <label>2</label>
    </ligand>
</feature>
<evidence type="ECO:0000256" key="8">
    <source>
        <dbReference type="ARBA" id="ARBA00022759"/>
    </source>
</evidence>
<feature type="domain" description="RNase H type-1" evidence="12">
    <location>
        <begin position="1"/>
        <end position="142"/>
    </location>
</feature>
<dbReference type="GO" id="GO:0043137">
    <property type="term" value="P:DNA replication, removal of RNA primer"/>
    <property type="evidence" value="ECO:0007669"/>
    <property type="project" value="TreeGrafter"/>
</dbReference>
<dbReference type="GO" id="GO:0005737">
    <property type="term" value="C:cytoplasm"/>
    <property type="evidence" value="ECO:0007669"/>
    <property type="project" value="UniProtKB-SubCell"/>
</dbReference>
<evidence type="ECO:0000256" key="1">
    <source>
        <dbReference type="ARBA" id="ARBA00000077"/>
    </source>
</evidence>
<comment type="catalytic activity">
    <reaction evidence="1 11">
        <text>Endonucleolytic cleavage to 5'-phosphomonoester.</text>
        <dbReference type="EC" id="3.1.26.4"/>
    </reaction>
</comment>
<dbReference type="HAMAP" id="MF_00042">
    <property type="entry name" value="RNase_H"/>
    <property type="match status" value="1"/>
</dbReference>
<comment type="subunit">
    <text evidence="4 11">Monomer.</text>
</comment>
<evidence type="ECO:0000256" key="3">
    <source>
        <dbReference type="ARBA" id="ARBA00005300"/>
    </source>
</evidence>
<evidence type="ECO:0000256" key="7">
    <source>
        <dbReference type="ARBA" id="ARBA00022723"/>
    </source>
</evidence>
<sequence length="143" mass="16395">MKEVIIYTDGACSHNPGPGGWAAVLLYGQHRREISGGERETTNNRMELMAVIESLKLLKEPCRVKLHSDSAYIVNCFQQKWYVKWIKNGWMTAGKKPVENKDLWQELLALCEEHEVEFIKVKGHSDVELNNRCDELARAAVPR</sequence>
<dbReference type="Proteomes" id="UP001157946">
    <property type="component" value="Unassembled WGS sequence"/>
</dbReference>
<dbReference type="GO" id="GO:0003676">
    <property type="term" value="F:nucleic acid binding"/>
    <property type="evidence" value="ECO:0007669"/>
    <property type="project" value="InterPro"/>
</dbReference>
<dbReference type="FunFam" id="3.30.420.10:FF:000089">
    <property type="entry name" value="Ribonuclease H"/>
    <property type="match status" value="1"/>
</dbReference>
<evidence type="ECO:0000256" key="9">
    <source>
        <dbReference type="ARBA" id="ARBA00022801"/>
    </source>
</evidence>